<protein>
    <recommendedName>
        <fullName evidence="4">DUF4402 domain-containing protein</fullName>
    </recommendedName>
</protein>
<keyword evidence="3" id="KW-1185">Reference proteome</keyword>
<dbReference type="OrthoDB" id="964707at2"/>
<feature type="signal peptide" evidence="1">
    <location>
        <begin position="1"/>
        <end position="19"/>
    </location>
</feature>
<proteinExistence type="predicted"/>
<organism evidence="2 3">
    <name type="scientific">Dyadobacter frigoris</name>
    <dbReference type="NCBI Taxonomy" id="2576211"/>
    <lineage>
        <taxon>Bacteria</taxon>
        <taxon>Pseudomonadati</taxon>
        <taxon>Bacteroidota</taxon>
        <taxon>Cytophagia</taxon>
        <taxon>Cytophagales</taxon>
        <taxon>Spirosomataceae</taxon>
        <taxon>Dyadobacter</taxon>
    </lineage>
</organism>
<evidence type="ECO:0008006" key="4">
    <source>
        <dbReference type="Google" id="ProtNLM"/>
    </source>
</evidence>
<reference evidence="2 3" key="1">
    <citation type="submission" date="2019-05" db="EMBL/GenBank/DDBJ databases">
        <title>Dyadobacter AR-3-8 sp. nov., isolated from arctic soil.</title>
        <authorList>
            <person name="Chaudhary D.K."/>
        </authorList>
    </citation>
    <scope>NUCLEOTIDE SEQUENCE [LARGE SCALE GENOMIC DNA]</scope>
    <source>
        <strain evidence="2 3">AR-3-8</strain>
    </source>
</reference>
<name>A0A4U6D160_9BACT</name>
<sequence length="161" mass="17061">MKIRLLILLIFAVNFVTKAQGITITSATSWTVSPLSSANIITKAGKDYAGFETSPANQTLLKLTGTVLCSINIQQVTGANWDSNLKIYARRSGAGTGLAILLGGGSYQLVTTSSTQLFTAALGILLGKEDIPIQYQIQGLSVLLPAKSYSTTIMYTISVVL</sequence>
<dbReference type="AlphaFoldDB" id="A0A4U6D160"/>
<evidence type="ECO:0000313" key="2">
    <source>
        <dbReference type="EMBL" id="TKT90950.1"/>
    </source>
</evidence>
<comment type="caution">
    <text evidence="2">The sequence shown here is derived from an EMBL/GenBank/DDBJ whole genome shotgun (WGS) entry which is preliminary data.</text>
</comment>
<accession>A0A4U6D160</accession>
<evidence type="ECO:0000256" key="1">
    <source>
        <dbReference type="SAM" id="SignalP"/>
    </source>
</evidence>
<keyword evidence="1" id="KW-0732">Signal</keyword>
<feature type="chain" id="PRO_5020919434" description="DUF4402 domain-containing protein" evidence="1">
    <location>
        <begin position="20"/>
        <end position="161"/>
    </location>
</feature>
<evidence type="ECO:0000313" key="3">
    <source>
        <dbReference type="Proteomes" id="UP000304900"/>
    </source>
</evidence>
<dbReference type="Proteomes" id="UP000304900">
    <property type="component" value="Unassembled WGS sequence"/>
</dbReference>
<dbReference type="RefSeq" id="WP_137341492.1">
    <property type="nucleotide sequence ID" value="NZ_BSQH01000020.1"/>
</dbReference>
<gene>
    <name evidence="2" type="ORF">FDK13_18490</name>
</gene>
<dbReference type="EMBL" id="SZVO01000008">
    <property type="protein sequence ID" value="TKT90950.1"/>
    <property type="molecule type" value="Genomic_DNA"/>
</dbReference>